<geneLocation type="plasmid" evidence="1">
    <name>201</name>
</geneLocation>
<dbReference type="AlphaFoldDB" id="A0A0D4ZYX1"/>
<proteinExistence type="predicted"/>
<name>A0A0D4ZYX1_9SPHN</name>
<keyword evidence="1" id="KW-0614">Plasmid</keyword>
<accession>A0A0D4ZYX1</accession>
<protein>
    <submittedName>
        <fullName evidence="1">Uncharacterized protein</fullName>
    </submittedName>
</protein>
<dbReference type="EMBL" id="KM017070">
    <property type="protein sequence ID" value="AJW29230.1"/>
    <property type="molecule type" value="Genomic_DNA"/>
</dbReference>
<evidence type="ECO:0000313" key="1">
    <source>
        <dbReference type="EMBL" id="AJW29230.1"/>
    </source>
</evidence>
<sequence>MLLLAALWVVQPVPCGAGAQAMVDRTPANLNIGRLRSRDVL</sequence>
<gene>
    <name evidence="1" type="ORF">plasmid201_042</name>
</gene>
<organism evidence="1">
    <name type="scientific">Sphingomonas sp. NS2</name>
    <dbReference type="NCBI Taxonomy" id="908605"/>
    <lineage>
        <taxon>Bacteria</taxon>
        <taxon>Pseudomonadati</taxon>
        <taxon>Pseudomonadota</taxon>
        <taxon>Alphaproteobacteria</taxon>
        <taxon>Sphingomonadales</taxon>
        <taxon>Sphingomonadaceae</taxon>
        <taxon>Sphingomonas</taxon>
    </lineage>
</organism>
<reference evidence="1" key="1">
    <citation type="submission" date="2014-06" db="EMBL/GenBank/DDBJ databases">
        <title>Molecular and ecological studies on carbamate pesticide degrading bacteria isolated from agricultural soils.</title>
        <authorList>
            <person name="Kim D.-U."/>
            <person name="Ka J.-O."/>
        </authorList>
    </citation>
    <scope>NUCLEOTIDE SEQUENCE</scope>
    <source>
        <strain evidence="1">NS2</strain>
        <plasmid evidence="1">201</plasmid>
    </source>
</reference>